<keyword evidence="3 6" id="KW-0812">Transmembrane</keyword>
<dbReference type="RefSeq" id="WP_184263299.1">
    <property type="nucleotide sequence ID" value="NZ_JACIIX010000006.1"/>
</dbReference>
<keyword evidence="2" id="KW-1003">Cell membrane</keyword>
<comment type="subcellular location">
    <subcellularLocation>
        <location evidence="1">Cell membrane</location>
        <topology evidence="1">Multi-pass membrane protein</topology>
    </subcellularLocation>
</comment>
<keyword evidence="8" id="KW-1185">Reference proteome</keyword>
<protein>
    <submittedName>
        <fullName evidence="7">Threonine/homoserine/homoserine lactone efflux protein</fullName>
    </submittedName>
</protein>
<feature type="transmembrane region" description="Helical" evidence="6">
    <location>
        <begin position="6"/>
        <end position="29"/>
    </location>
</feature>
<proteinExistence type="predicted"/>
<dbReference type="PANTHER" id="PTHR30086:SF20">
    <property type="entry name" value="ARGININE EXPORTER PROTEIN ARGO-RELATED"/>
    <property type="match status" value="1"/>
</dbReference>
<keyword evidence="4 6" id="KW-1133">Transmembrane helix</keyword>
<feature type="transmembrane region" description="Helical" evidence="6">
    <location>
        <begin position="114"/>
        <end position="138"/>
    </location>
</feature>
<name>A0A7W9ZFH4_NOVIT</name>
<dbReference type="EMBL" id="JACIIX010000006">
    <property type="protein sequence ID" value="MBB6210460.1"/>
    <property type="molecule type" value="Genomic_DNA"/>
</dbReference>
<feature type="transmembrane region" description="Helical" evidence="6">
    <location>
        <begin position="150"/>
        <end position="171"/>
    </location>
</feature>
<dbReference type="Pfam" id="PF01810">
    <property type="entry name" value="LysE"/>
    <property type="match status" value="1"/>
</dbReference>
<evidence type="ECO:0000256" key="5">
    <source>
        <dbReference type="ARBA" id="ARBA00023136"/>
    </source>
</evidence>
<evidence type="ECO:0000256" key="3">
    <source>
        <dbReference type="ARBA" id="ARBA00022692"/>
    </source>
</evidence>
<dbReference type="InterPro" id="IPR001123">
    <property type="entry name" value="LeuE-type"/>
</dbReference>
<dbReference type="AlphaFoldDB" id="A0A7W9ZFH4"/>
<dbReference type="GO" id="GO:0015171">
    <property type="term" value="F:amino acid transmembrane transporter activity"/>
    <property type="evidence" value="ECO:0007669"/>
    <property type="project" value="TreeGrafter"/>
</dbReference>
<sequence>MEADLITVITVLGLYAAVLVSPGPNFALISRLAVSGARSTATGAIFGLACAATLYATLSMTGLALILTRVGWLAGFVQIAGGCYLLYLGVMAWRSDQGKAPQQRQADPGSFRRGLRMGALVNLSNPKGIAFFIGLYAVAVPPETTVWAKAVILTGGFVLEIIWYGFVILLLSTRPARAAYDRFGRWIERGIGTLLAAFGLRLISEKL</sequence>
<evidence type="ECO:0000256" key="2">
    <source>
        <dbReference type="ARBA" id="ARBA00022475"/>
    </source>
</evidence>
<dbReference type="Proteomes" id="UP000544872">
    <property type="component" value="Unassembled WGS sequence"/>
</dbReference>
<evidence type="ECO:0000256" key="1">
    <source>
        <dbReference type="ARBA" id="ARBA00004651"/>
    </source>
</evidence>
<comment type="caution">
    <text evidence="7">The sequence shown here is derived from an EMBL/GenBank/DDBJ whole genome shotgun (WGS) entry which is preliminary data.</text>
</comment>
<dbReference type="GO" id="GO:0005886">
    <property type="term" value="C:plasma membrane"/>
    <property type="evidence" value="ECO:0007669"/>
    <property type="project" value="UniProtKB-SubCell"/>
</dbReference>
<accession>A0A7W9ZFH4</accession>
<feature type="transmembrane region" description="Helical" evidence="6">
    <location>
        <begin position="72"/>
        <end position="93"/>
    </location>
</feature>
<keyword evidence="5 6" id="KW-0472">Membrane</keyword>
<gene>
    <name evidence="7" type="ORF">FHS48_001876</name>
</gene>
<dbReference type="PANTHER" id="PTHR30086">
    <property type="entry name" value="ARGININE EXPORTER PROTEIN ARGO"/>
    <property type="match status" value="1"/>
</dbReference>
<evidence type="ECO:0000256" key="6">
    <source>
        <dbReference type="SAM" id="Phobius"/>
    </source>
</evidence>
<reference evidence="7 8" key="1">
    <citation type="submission" date="2020-08" db="EMBL/GenBank/DDBJ databases">
        <title>Genomic Encyclopedia of Type Strains, Phase IV (KMG-IV): sequencing the most valuable type-strain genomes for metagenomic binning, comparative biology and taxonomic classification.</title>
        <authorList>
            <person name="Goeker M."/>
        </authorList>
    </citation>
    <scope>NUCLEOTIDE SEQUENCE [LARGE SCALE GENOMIC DNA]</scope>
    <source>
        <strain evidence="7 8">DSM 11590</strain>
    </source>
</reference>
<evidence type="ECO:0000313" key="8">
    <source>
        <dbReference type="Proteomes" id="UP000544872"/>
    </source>
</evidence>
<evidence type="ECO:0000313" key="7">
    <source>
        <dbReference type="EMBL" id="MBB6210460.1"/>
    </source>
</evidence>
<organism evidence="7 8">
    <name type="scientific">Novispirillum itersonii</name>
    <name type="common">Aquaspirillum itersonii</name>
    <dbReference type="NCBI Taxonomy" id="189"/>
    <lineage>
        <taxon>Bacteria</taxon>
        <taxon>Pseudomonadati</taxon>
        <taxon>Pseudomonadota</taxon>
        <taxon>Alphaproteobacteria</taxon>
        <taxon>Rhodospirillales</taxon>
        <taxon>Novispirillaceae</taxon>
        <taxon>Novispirillum</taxon>
    </lineage>
</organism>
<feature type="transmembrane region" description="Helical" evidence="6">
    <location>
        <begin position="41"/>
        <end position="66"/>
    </location>
</feature>
<evidence type="ECO:0000256" key="4">
    <source>
        <dbReference type="ARBA" id="ARBA00022989"/>
    </source>
</evidence>